<dbReference type="RefSeq" id="WP_111479484.1">
    <property type="nucleotide sequence ID" value="NZ_QHKM01000006.1"/>
</dbReference>
<sequence>MNNLYSASALLTVGSLVFDRSRLCAPSSVLTLTPNSVELRLLRHYPGDNATRRWFTRAAFDARFSLLPA</sequence>
<gene>
    <name evidence="1" type="ORF">DLM85_17785</name>
</gene>
<reference evidence="2" key="1">
    <citation type="submission" date="2018-05" db="EMBL/GenBank/DDBJ databases">
        <authorList>
            <person name="Nie L."/>
        </authorList>
    </citation>
    <scope>NUCLEOTIDE SEQUENCE [LARGE SCALE GENOMIC DNA]</scope>
    <source>
        <strain evidence="2">NL</strain>
    </source>
</reference>
<organism evidence="1 2">
    <name type="scientific">Hymenobacter edaphi</name>
    <dbReference type="NCBI Taxonomy" id="2211146"/>
    <lineage>
        <taxon>Bacteria</taxon>
        <taxon>Pseudomonadati</taxon>
        <taxon>Bacteroidota</taxon>
        <taxon>Cytophagia</taxon>
        <taxon>Cytophagales</taxon>
        <taxon>Hymenobacteraceae</taxon>
        <taxon>Hymenobacter</taxon>
    </lineage>
</organism>
<dbReference type="OrthoDB" id="9849728at2"/>
<dbReference type="EMBL" id="QHKM01000006">
    <property type="protein sequence ID" value="RAK64547.1"/>
    <property type="molecule type" value="Genomic_DNA"/>
</dbReference>
<dbReference type="Proteomes" id="UP000248553">
    <property type="component" value="Unassembled WGS sequence"/>
</dbReference>
<accession>A0A328BC18</accession>
<keyword evidence="2" id="KW-1185">Reference proteome</keyword>
<name>A0A328BC18_9BACT</name>
<protein>
    <submittedName>
        <fullName evidence="1">Uncharacterized protein</fullName>
    </submittedName>
</protein>
<comment type="caution">
    <text evidence="1">The sequence shown here is derived from an EMBL/GenBank/DDBJ whole genome shotgun (WGS) entry which is preliminary data.</text>
</comment>
<proteinExistence type="predicted"/>
<evidence type="ECO:0000313" key="2">
    <source>
        <dbReference type="Proteomes" id="UP000248553"/>
    </source>
</evidence>
<evidence type="ECO:0000313" key="1">
    <source>
        <dbReference type="EMBL" id="RAK64547.1"/>
    </source>
</evidence>
<dbReference type="AlphaFoldDB" id="A0A328BC18"/>